<evidence type="ECO:0000256" key="1">
    <source>
        <dbReference type="SAM" id="Phobius"/>
    </source>
</evidence>
<dbReference type="RefSeq" id="XP_060427160.1">
    <property type="nucleotide sequence ID" value="XM_060566166.1"/>
</dbReference>
<reference evidence="2" key="1">
    <citation type="submission" date="2021-06" db="EMBL/GenBank/DDBJ databases">
        <title>Comparative genomics, transcriptomics and evolutionary studies reveal genomic signatures of adaptation to plant cell wall in hemibiotrophic fungi.</title>
        <authorList>
            <consortium name="DOE Joint Genome Institute"/>
            <person name="Baroncelli R."/>
            <person name="Diaz J.F."/>
            <person name="Benocci T."/>
            <person name="Peng M."/>
            <person name="Battaglia E."/>
            <person name="Haridas S."/>
            <person name="Andreopoulos W."/>
            <person name="Labutti K."/>
            <person name="Pangilinan J."/>
            <person name="Floch G.L."/>
            <person name="Makela M.R."/>
            <person name="Henrissat B."/>
            <person name="Grigoriev I.V."/>
            <person name="Crouch J.A."/>
            <person name="De Vries R.P."/>
            <person name="Sukno S.A."/>
            <person name="Thon M.R."/>
        </authorList>
    </citation>
    <scope>NUCLEOTIDE SEQUENCE</scope>
    <source>
        <strain evidence="2">CBS 193.32</strain>
    </source>
</reference>
<dbReference type="AlphaFoldDB" id="A0AAJ0AIT1"/>
<dbReference type="GeneID" id="85450692"/>
<dbReference type="EMBL" id="JAHMHR010000033">
    <property type="protein sequence ID" value="KAK1673157.1"/>
    <property type="molecule type" value="Genomic_DNA"/>
</dbReference>
<keyword evidence="1" id="KW-1133">Transmembrane helix</keyword>
<keyword evidence="1" id="KW-0812">Transmembrane</keyword>
<organism evidence="2 3">
    <name type="scientific">Colletotrichum godetiae</name>
    <dbReference type="NCBI Taxonomy" id="1209918"/>
    <lineage>
        <taxon>Eukaryota</taxon>
        <taxon>Fungi</taxon>
        <taxon>Dikarya</taxon>
        <taxon>Ascomycota</taxon>
        <taxon>Pezizomycotina</taxon>
        <taxon>Sordariomycetes</taxon>
        <taxon>Hypocreomycetidae</taxon>
        <taxon>Glomerellales</taxon>
        <taxon>Glomerellaceae</taxon>
        <taxon>Colletotrichum</taxon>
        <taxon>Colletotrichum acutatum species complex</taxon>
    </lineage>
</organism>
<keyword evidence="1" id="KW-0472">Membrane</keyword>
<evidence type="ECO:0000313" key="3">
    <source>
        <dbReference type="Proteomes" id="UP001224890"/>
    </source>
</evidence>
<accession>A0AAJ0AIT1</accession>
<name>A0AAJ0AIT1_9PEZI</name>
<feature type="transmembrane region" description="Helical" evidence="1">
    <location>
        <begin position="169"/>
        <end position="186"/>
    </location>
</feature>
<comment type="caution">
    <text evidence="2">The sequence shown here is derived from an EMBL/GenBank/DDBJ whole genome shotgun (WGS) entry which is preliminary data.</text>
</comment>
<dbReference type="Proteomes" id="UP001224890">
    <property type="component" value="Unassembled WGS sequence"/>
</dbReference>
<evidence type="ECO:0000313" key="2">
    <source>
        <dbReference type="EMBL" id="KAK1673157.1"/>
    </source>
</evidence>
<protein>
    <submittedName>
        <fullName evidence="2">Uncharacterized protein</fullName>
    </submittedName>
</protein>
<sequence>MNHCEPCLASHLDVGLDHQPIEGISARSVAGYGRMQTETLSTDCPESGHQLGNGMAEDPEHSRYCIDNFKSLSHATLTPLLLFGKKRKLHNLLNLSIYSRMQQGAPTCTCPYSRTKRRFDSEGIQPPSFLWLQPFDRRRLHLRRLTKLIGALLCFATRPPLFYVALRQICYTIALLCLYFVSYSYVGRHGQLPTGQVEIFLGKQEPHAVFSHT</sequence>
<proteinExistence type="predicted"/>
<gene>
    <name evidence="2" type="ORF">BDP55DRAFT_233061</name>
</gene>
<keyword evidence="3" id="KW-1185">Reference proteome</keyword>